<keyword evidence="2" id="KW-1185">Reference proteome</keyword>
<proteinExistence type="predicted"/>
<dbReference type="KEGG" id="vch:VC_1654"/>
<dbReference type="EMBL" id="AE003852">
    <property type="protein sequence ID" value="AAF94805.1"/>
    <property type="molecule type" value="Genomic_DNA"/>
</dbReference>
<evidence type="ECO:0000313" key="1">
    <source>
        <dbReference type="EMBL" id="AAF94805.1"/>
    </source>
</evidence>
<dbReference type="EnsemblBacteria" id="AAF94805">
    <property type="protein sequence ID" value="AAF94805"/>
    <property type="gene ID" value="VC_1654"/>
</dbReference>
<dbReference type="AlphaFoldDB" id="Q9KRI7"/>
<organism evidence="1 2">
    <name type="scientific">Vibrio cholerae serotype O1 (strain ATCC 39315 / El Tor Inaba N16961)</name>
    <dbReference type="NCBI Taxonomy" id="243277"/>
    <lineage>
        <taxon>Bacteria</taxon>
        <taxon>Pseudomonadati</taxon>
        <taxon>Pseudomonadota</taxon>
        <taxon>Gammaproteobacteria</taxon>
        <taxon>Vibrionales</taxon>
        <taxon>Vibrionaceae</taxon>
        <taxon>Vibrio</taxon>
    </lineage>
</organism>
<reference evidence="1 2" key="1">
    <citation type="journal article" date="2000" name="Nature">
        <title>DNA sequence of both chromosomes of the cholera pathogen Vibrio cholerae.</title>
        <authorList>
            <person name="Heidelberg J.F."/>
            <person name="Eisen J.A."/>
            <person name="Nelson W.C."/>
            <person name="Clayton R.A."/>
            <person name="Gwinn M.L."/>
            <person name="Dodson R.J."/>
            <person name="Haft D.H."/>
            <person name="Hickey E.K."/>
            <person name="Peterson J.D."/>
            <person name="Umayam L.A."/>
            <person name="Gill S.R."/>
            <person name="Nelson K.E."/>
            <person name="Read T.D."/>
            <person name="Tettelin H."/>
            <person name="Richardson D."/>
            <person name="Ermolaeva M.D."/>
            <person name="Vamathevan J."/>
            <person name="Bass S."/>
            <person name="Qin H."/>
            <person name="Dragoi I."/>
            <person name="Sellers P."/>
            <person name="McDonald L."/>
            <person name="Utterback T."/>
            <person name="Fleishmann R.D."/>
            <person name="Nierman W.C."/>
            <person name="White O."/>
            <person name="Salzberg S.L."/>
            <person name="Smith H.O."/>
            <person name="Colwell R.R."/>
            <person name="Mekalanos J.J."/>
            <person name="Venter J.C."/>
            <person name="Fraser C.M."/>
        </authorList>
    </citation>
    <scope>NUCLEOTIDE SEQUENCE [LARGE SCALE GENOMIC DNA]</scope>
    <source>
        <strain evidence="2">ATCC 39315 / El Tor Inaba N16961</strain>
    </source>
</reference>
<protein>
    <submittedName>
        <fullName evidence="1">Uncharacterized protein</fullName>
    </submittedName>
</protein>
<name>Q9KRI7_VIBCH</name>
<dbReference type="Proteomes" id="UP000000584">
    <property type="component" value="Chromosome I"/>
</dbReference>
<dbReference type="DNASU" id="2613785"/>
<evidence type="ECO:0000313" key="2">
    <source>
        <dbReference type="Proteomes" id="UP000000584"/>
    </source>
</evidence>
<accession>Q9KRI7</accession>
<dbReference type="HOGENOM" id="CLU_3359132_0_0_6"/>
<dbReference type="PIR" id="B82174">
    <property type="entry name" value="B82174"/>
</dbReference>
<sequence length="36" mass="4010">MVLTKTLRNYYIFHHISACTGKTIAPIIPAAQAVEH</sequence>
<gene>
    <name evidence="1" type="ordered locus">VC_1654</name>
</gene>